<dbReference type="InterPro" id="IPR006553">
    <property type="entry name" value="Leu-rich_rpt_Cys-con_subtyp"/>
</dbReference>
<dbReference type="Gene3D" id="1.20.1280.50">
    <property type="match status" value="1"/>
</dbReference>
<dbReference type="InterPro" id="IPR032675">
    <property type="entry name" value="LRR_dom_sf"/>
</dbReference>
<reference evidence="2" key="1">
    <citation type="submission" date="2022-12" db="EMBL/GenBank/DDBJ databases">
        <title>Draft genome assemblies for two species of Escallonia (Escalloniales).</title>
        <authorList>
            <person name="Chanderbali A."/>
            <person name="Dervinis C."/>
            <person name="Anghel I."/>
            <person name="Soltis D."/>
            <person name="Soltis P."/>
            <person name="Zapata F."/>
        </authorList>
    </citation>
    <scope>NUCLEOTIDE SEQUENCE</scope>
    <source>
        <strain evidence="2">UCBG64.0493</strain>
        <tissue evidence="2">Leaf</tissue>
    </source>
</reference>
<dbReference type="InterPro" id="IPR057207">
    <property type="entry name" value="FBXL15_LRR"/>
</dbReference>
<organism evidence="2 4">
    <name type="scientific">Escallonia herrerae</name>
    <dbReference type="NCBI Taxonomy" id="1293975"/>
    <lineage>
        <taxon>Eukaryota</taxon>
        <taxon>Viridiplantae</taxon>
        <taxon>Streptophyta</taxon>
        <taxon>Embryophyta</taxon>
        <taxon>Tracheophyta</taxon>
        <taxon>Spermatophyta</taxon>
        <taxon>Magnoliopsida</taxon>
        <taxon>eudicotyledons</taxon>
        <taxon>Gunneridae</taxon>
        <taxon>Pentapetalae</taxon>
        <taxon>asterids</taxon>
        <taxon>campanulids</taxon>
        <taxon>Escalloniales</taxon>
        <taxon>Escalloniaceae</taxon>
        <taxon>Escallonia</taxon>
    </lineage>
</organism>
<dbReference type="Gene3D" id="3.80.10.10">
    <property type="entry name" value="Ribonuclease Inhibitor"/>
    <property type="match status" value="1"/>
</dbReference>
<dbReference type="AlphaFoldDB" id="A0AA88V2X1"/>
<dbReference type="InterPro" id="IPR001810">
    <property type="entry name" value="F-box_dom"/>
</dbReference>
<evidence type="ECO:0000313" key="2">
    <source>
        <dbReference type="EMBL" id="KAK3000682.1"/>
    </source>
</evidence>
<gene>
    <name evidence="3" type="ORF">RJ639_019546</name>
    <name evidence="2" type="ORF">RJ639_020608</name>
</gene>
<dbReference type="SMART" id="SM00367">
    <property type="entry name" value="LRR_CC"/>
    <property type="match status" value="4"/>
</dbReference>
<dbReference type="InterPro" id="IPR036047">
    <property type="entry name" value="F-box-like_dom_sf"/>
</dbReference>
<dbReference type="GO" id="GO:0019005">
    <property type="term" value="C:SCF ubiquitin ligase complex"/>
    <property type="evidence" value="ECO:0007669"/>
    <property type="project" value="TreeGrafter"/>
</dbReference>
<dbReference type="SMART" id="SM00256">
    <property type="entry name" value="FBOX"/>
    <property type="match status" value="1"/>
</dbReference>
<comment type="caution">
    <text evidence="2">The sequence shown here is derived from an EMBL/GenBank/DDBJ whole genome shotgun (WGS) entry which is preliminary data.</text>
</comment>
<dbReference type="EMBL" id="JAVXUP010002951">
    <property type="protein sequence ID" value="KAK3000682.1"/>
    <property type="molecule type" value="Genomic_DNA"/>
</dbReference>
<dbReference type="CDD" id="cd09917">
    <property type="entry name" value="F-box_SF"/>
    <property type="match status" value="1"/>
</dbReference>
<evidence type="ECO:0000259" key="1">
    <source>
        <dbReference type="SMART" id="SM00256"/>
    </source>
</evidence>
<dbReference type="Pfam" id="PF12937">
    <property type="entry name" value="F-box-like"/>
    <property type="match status" value="1"/>
</dbReference>
<keyword evidence="4" id="KW-1185">Reference proteome</keyword>
<dbReference type="Proteomes" id="UP001188597">
    <property type="component" value="Unassembled WGS sequence"/>
</dbReference>
<proteinExistence type="predicted"/>
<dbReference type="FunFam" id="3.80.10.10:FF:000925">
    <property type="entry name" value="F-box protein At5g67140"/>
    <property type="match status" value="1"/>
</dbReference>
<dbReference type="SUPFAM" id="SSF52047">
    <property type="entry name" value="RNI-like"/>
    <property type="match status" value="1"/>
</dbReference>
<name>A0AA88V2X1_9ASTE</name>
<dbReference type="Pfam" id="PF25372">
    <property type="entry name" value="DUF7885"/>
    <property type="match status" value="1"/>
</dbReference>
<evidence type="ECO:0000313" key="3">
    <source>
        <dbReference type="EMBL" id="KAK3003537.1"/>
    </source>
</evidence>
<dbReference type="GO" id="GO:0031146">
    <property type="term" value="P:SCF-dependent proteasomal ubiquitin-dependent protein catabolic process"/>
    <property type="evidence" value="ECO:0007669"/>
    <property type="project" value="TreeGrafter"/>
</dbReference>
<dbReference type="SUPFAM" id="SSF81383">
    <property type="entry name" value="F-box domain"/>
    <property type="match status" value="1"/>
</dbReference>
<dbReference type="EMBL" id="JAVXUP010002401">
    <property type="protein sequence ID" value="KAK3003537.1"/>
    <property type="molecule type" value="Genomic_DNA"/>
</dbReference>
<protein>
    <recommendedName>
        <fullName evidence="1">F-box domain-containing protein</fullName>
    </recommendedName>
</protein>
<dbReference type="PANTHER" id="PTHR13318">
    <property type="entry name" value="PARTNER OF PAIRED, ISOFORM B-RELATED"/>
    <property type="match status" value="1"/>
</dbReference>
<sequence length="286" mass="31754">MTTPDTFYQSPDSYTVLKRPLFLPLLSRLFESAITTTLPKPSRLPFGLENVGLELEGMRKNEEAEIDRLPIDLLANIFVLLTCFKDLAQASSVCRKWKQGVKQSLARREKLSFAGWTMDDDSITRLVLPAYNLKELDISKSRWGCQITDNGLYQLSSAKCVSNLSSISLWGMAAITDKGVVQLISRATSLQHLNIGGTFITDESLFAIANSCPHLKSIILWGCRHVTESGLLALVNKCRKLGSINAWGMRVPLHCFMVLVTISPALQIQPKGLLLSVERVGMLPVF</sequence>
<accession>A0AA88V2X1</accession>
<evidence type="ECO:0000313" key="4">
    <source>
        <dbReference type="Proteomes" id="UP001188597"/>
    </source>
</evidence>
<feature type="domain" description="F-box" evidence="1">
    <location>
        <begin position="69"/>
        <end position="110"/>
    </location>
</feature>